<proteinExistence type="predicted"/>
<evidence type="ECO:0000313" key="3">
    <source>
        <dbReference type="EMBL" id="MBK7271954.1"/>
    </source>
</evidence>
<feature type="transmembrane region" description="Helical" evidence="2">
    <location>
        <begin position="34"/>
        <end position="54"/>
    </location>
</feature>
<evidence type="ECO:0000256" key="1">
    <source>
        <dbReference type="SAM" id="MobiDB-lite"/>
    </source>
</evidence>
<feature type="compositionally biased region" description="Polar residues" evidence="1">
    <location>
        <begin position="1"/>
        <end position="13"/>
    </location>
</feature>
<dbReference type="Proteomes" id="UP000726105">
    <property type="component" value="Unassembled WGS sequence"/>
</dbReference>
<keyword evidence="2" id="KW-0812">Transmembrane</keyword>
<organism evidence="3 4">
    <name type="scientific">Candidatus Phosphoribacter hodrii</name>
    <dbReference type="NCBI Taxonomy" id="2953743"/>
    <lineage>
        <taxon>Bacteria</taxon>
        <taxon>Bacillati</taxon>
        <taxon>Actinomycetota</taxon>
        <taxon>Actinomycetes</taxon>
        <taxon>Micrococcales</taxon>
        <taxon>Dermatophilaceae</taxon>
        <taxon>Candidatus Phosphoribacter</taxon>
    </lineage>
</organism>
<dbReference type="EMBL" id="JADJIB010000001">
    <property type="protein sequence ID" value="MBK7271954.1"/>
    <property type="molecule type" value="Genomic_DNA"/>
</dbReference>
<evidence type="ECO:0000256" key="2">
    <source>
        <dbReference type="SAM" id="Phobius"/>
    </source>
</evidence>
<keyword evidence="2" id="KW-1133">Transmembrane helix</keyword>
<sequence>MSDSQPEETSGIVTSDGVVSEHSGSSKRPHRIRLWLLVGVGLLALVVFGVYWYGQNIKRTTAENAGQVIQKFEGSLRGGKVAEGSGSVLSAYQSKGQSYFVKPEKAQAITYKVAPNKAEKTYKKARHILDRQGLTGKLISSKQVGTTPGMYYDNEFVHCYLGAQTDENNNALLHVACANTKAYQDAERQLQVFYDLYAQNNPDKKAIVGITISSLKDSLSKGYKTAEITIVKDNTSEGAVNALYYQTPDGTWHYFKATLLEIYCEEYNTPDIQKAFIGKPCYDANMNFSSVKP</sequence>
<keyword evidence="2" id="KW-0472">Membrane</keyword>
<accession>A0A935ILE2</accession>
<protein>
    <submittedName>
        <fullName evidence="3">Uncharacterized protein</fullName>
    </submittedName>
</protein>
<comment type="caution">
    <text evidence="3">The sequence shown here is derived from an EMBL/GenBank/DDBJ whole genome shotgun (WGS) entry which is preliminary data.</text>
</comment>
<name>A0A935ILE2_9MICO</name>
<dbReference type="AlphaFoldDB" id="A0A935ILE2"/>
<feature type="region of interest" description="Disordered" evidence="1">
    <location>
        <begin position="1"/>
        <end position="25"/>
    </location>
</feature>
<gene>
    <name evidence="3" type="ORF">IPI13_01885</name>
</gene>
<evidence type="ECO:0000313" key="4">
    <source>
        <dbReference type="Proteomes" id="UP000726105"/>
    </source>
</evidence>
<reference evidence="3 4" key="1">
    <citation type="submission" date="2020-10" db="EMBL/GenBank/DDBJ databases">
        <title>Connecting structure to function with the recovery of over 1000 high-quality activated sludge metagenome-assembled genomes encoding full-length rRNA genes using long-read sequencing.</title>
        <authorList>
            <person name="Singleton C.M."/>
            <person name="Petriglieri F."/>
            <person name="Kristensen J.M."/>
            <person name="Kirkegaard R.H."/>
            <person name="Michaelsen T.Y."/>
            <person name="Andersen M.H."/>
            <person name="Karst S.M."/>
            <person name="Dueholm M.S."/>
            <person name="Nielsen P.H."/>
            <person name="Albertsen M."/>
        </authorList>
    </citation>
    <scope>NUCLEOTIDE SEQUENCE [LARGE SCALE GENOMIC DNA]</scope>
    <source>
        <strain evidence="3">Ega_18-Q3-R5-49_MAXAC.001</strain>
    </source>
</reference>